<reference evidence="15 16" key="1">
    <citation type="submission" date="2016-12" db="EMBL/GenBank/DDBJ databases">
        <title>Diversity of luminous bacteria.</title>
        <authorList>
            <person name="Yoshizawa S."/>
            <person name="Kogure K."/>
        </authorList>
    </citation>
    <scope>NUCLEOTIDE SEQUENCE [LARGE SCALE GENOMIC DNA]</scope>
    <source>
        <strain evidence="15 16">LC1-200</strain>
    </source>
</reference>
<dbReference type="UniPathway" id="UPA00219"/>
<comment type="pathway">
    <text evidence="2 13">Cell wall biogenesis; peptidoglycan biosynthesis.</text>
</comment>
<dbReference type="GO" id="GO:0019277">
    <property type="term" value="P:UDP-N-acetylgalactosamine biosynthetic process"/>
    <property type="evidence" value="ECO:0007669"/>
    <property type="project" value="InterPro"/>
</dbReference>
<keyword evidence="3 13" id="KW-0963">Cytoplasm</keyword>
<sequence>MQKFRIQGGGPLSGEVSISGAKNAALPILFAALLAEEPVEIANVPKLRDIDTTMELLSRLGVKVSRNGSVHIDASDVNEFCAPYDLVKTMRASIWALGPLVARFGQGQVSLPGGCAIGARPVDLHIVGLEQLGATITLDEGYVKASVDGRLKGAHIVMDKVSVGATVTIMSAATLAEGTTVIENAAREPEIEDTAAFLNALGAKISGAGTATITIEGVERLGGGYHEVVADRIETGTFLVAAAVSGGKIMCRNTKPELMEAVLAKLEEAGALVETGEDWISLDMTGRELKAVNIRTAPHPGFPTDMQAQFSLLNLIAKGTGIITETIFENRFMHIPELIRMGAHAEIEGNTVICGDTAGLSGAQVMATDLRASASLVIAGSIAKGETIVDRIYHIDRGYEFIEQKFSALGMNIERI</sequence>
<organism evidence="15 16">
    <name type="scientific">Photobacterium angustum</name>
    <dbReference type="NCBI Taxonomy" id="661"/>
    <lineage>
        <taxon>Bacteria</taxon>
        <taxon>Pseudomonadati</taxon>
        <taxon>Pseudomonadota</taxon>
        <taxon>Gammaproteobacteria</taxon>
        <taxon>Vibrionales</taxon>
        <taxon>Vibrionaceae</taxon>
        <taxon>Photobacterium</taxon>
    </lineage>
</organism>
<evidence type="ECO:0000256" key="9">
    <source>
        <dbReference type="ARBA" id="ARBA00023316"/>
    </source>
</evidence>
<protein>
    <recommendedName>
        <fullName evidence="13">UDP-N-acetylglucosamine 1-carboxyvinyltransferase</fullName>
        <ecNumber evidence="13">2.5.1.7</ecNumber>
    </recommendedName>
    <alternativeName>
        <fullName evidence="13">Enoylpyruvate transferase</fullName>
    </alternativeName>
    <alternativeName>
        <fullName evidence="13">UDP-N-acetylglucosamine enolpyruvyl transferase</fullName>
        <shortName evidence="13">EPT</shortName>
    </alternativeName>
</protein>
<evidence type="ECO:0000256" key="8">
    <source>
        <dbReference type="ARBA" id="ARBA00023306"/>
    </source>
</evidence>
<dbReference type="GO" id="GO:0008360">
    <property type="term" value="P:regulation of cell shape"/>
    <property type="evidence" value="ECO:0007669"/>
    <property type="project" value="UniProtKB-KW"/>
</dbReference>
<dbReference type="NCBIfam" id="NF006873">
    <property type="entry name" value="PRK09369.1"/>
    <property type="match status" value="1"/>
</dbReference>
<dbReference type="InterPro" id="IPR050068">
    <property type="entry name" value="MurA_subfamily"/>
</dbReference>
<keyword evidence="6 13" id="KW-0133">Cell shape</keyword>
<keyword evidence="10 13" id="KW-0670">Pyruvate</keyword>
<evidence type="ECO:0000256" key="7">
    <source>
        <dbReference type="ARBA" id="ARBA00022984"/>
    </source>
</evidence>
<comment type="catalytic activity">
    <reaction evidence="12 13">
        <text>phosphoenolpyruvate + UDP-N-acetyl-alpha-D-glucosamine = UDP-N-acetyl-3-O-(1-carboxyvinyl)-alpha-D-glucosamine + phosphate</text>
        <dbReference type="Rhea" id="RHEA:18681"/>
        <dbReference type="ChEBI" id="CHEBI:43474"/>
        <dbReference type="ChEBI" id="CHEBI:57705"/>
        <dbReference type="ChEBI" id="CHEBI:58702"/>
        <dbReference type="ChEBI" id="CHEBI:68483"/>
        <dbReference type="EC" id="2.5.1.7"/>
    </reaction>
</comment>
<dbReference type="GO" id="GO:0071555">
    <property type="term" value="P:cell wall organization"/>
    <property type="evidence" value="ECO:0007669"/>
    <property type="project" value="UniProtKB-KW"/>
</dbReference>
<feature type="domain" description="Enolpyruvate transferase" evidence="14">
    <location>
        <begin position="7"/>
        <end position="405"/>
    </location>
</feature>
<comment type="subcellular location">
    <subcellularLocation>
        <location evidence="1 13">Cytoplasm</location>
    </subcellularLocation>
</comment>
<dbReference type="InterPro" id="IPR036968">
    <property type="entry name" value="Enolpyruvate_Tfrase_sf"/>
</dbReference>
<evidence type="ECO:0000256" key="4">
    <source>
        <dbReference type="ARBA" id="ARBA00022618"/>
    </source>
</evidence>
<keyword evidence="7 13" id="KW-0573">Peptidoglycan synthesis</keyword>
<dbReference type="InterPro" id="IPR005750">
    <property type="entry name" value="UDP_GlcNAc_COvinyl_MurA"/>
</dbReference>
<evidence type="ECO:0000256" key="2">
    <source>
        <dbReference type="ARBA" id="ARBA00004752"/>
    </source>
</evidence>
<evidence type="ECO:0000259" key="14">
    <source>
        <dbReference type="Pfam" id="PF00275"/>
    </source>
</evidence>
<evidence type="ECO:0000313" key="16">
    <source>
        <dbReference type="Proteomes" id="UP000238730"/>
    </source>
</evidence>
<evidence type="ECO:0000256" key="12">
    <source>
        <dbReference type="ARBA" id="ARBA00047527"/>
    </source>
</evidence>
<dbReference type="Proteomes" id="UP000238730">
    <property type="component" value="Unassembled WGS sequence"/>
</dbReference>
<evidence type="ECO:0000313" key="15">
    <source>
        <dbReference type="EMBL" id="PQJ67950.1"/>
    </source>
</evidence>
<evidence type="ECO:0000256" key="10">
    <source>
        <dbReference type="ARBA" id="ARBA00023317"/>
    </source>
</evidence>
<keyword evidence="9 13" id="KW-0961">Cell wall biogenesis/degradation</keyword>
<dbReference type="NCBIfam" id="TIGR01072">
    <property type="entry name" value="murA"/>
    <property type="match status" value="1"/>
</dbReference>
<keyword evidence="5 13" id="KW-0808">Transferase</keyword>
<gene>
    <name evidence="13" type="primary">murA</name>
    <name evidence="15" type="ORF">BTO08_11490</name>
</gene>
<feature type="active site" description="Proton donor" evidence="13">
    <location>
        <position position="115"/>
    </location>
</feature>
<dbReference type="Gene3D" id="3.65.10.10">
    <property type="entry name" value="Enolpyruvate transferase domain"/>
    <property type="match status" value="2"/>
</dbReference>
<comment type="caution">
    <text evidence="15">The sequence shown here is derived from an EMBL/GenBank/DDBJ whole genome shotgun (WGS) entry which is preliminary data.</text>
</comment>
<dbReference type="RefSeq" id="WP_105061019.1">
    <property type="nucleotide sequence ID" value="NZ_MSCJ01000001.1"/>
</dbReference>
<dbReference type="PANTHER" id="PTHR43783:SF1">
    <property type="entry name" value="UDP-N-ACETYLGLUCOSAMINE 1-CARBOXYVINYLTRANSFERASE"/>
    <property type="match status" value="1"/>
</dbReference>
<comment type="function">
    <text evidence="13">Cell wall formation. Adds enolpyruvyl to UDP-N-acetylglucosamine.</text>
</comment>
<feature type="binding site" evidence="13">
    <location>
        <begin position="22"/>
        <end position="23"/>
    </location>
    <ligand>
        <name>phosphoenolpyruvate</name>
        <dbReference type="ChEBI" id="CHEBI:58702"/>
    </ligand>
</feature>
<keyword evidence="8 13" id="KW-0131">Cell cycle</keyword>
<evidence type="ECO:0000256" key="13">
    <source>
        <dbReference type="HAMAP-Rule" id="MF_00111"/>
    </source>
</evidence>
<dbReference type="GO" id="GO:0008760">
    <property type="term" value="F:UDP-N-acetylglucosamine 1-carboxyvinyltransferase activity"/>
    <property type="evidence" value="ECO:0007669"/>
    <property type="project" value="UniProtKB-UniRule"/>
</dbReference>
<dbReference type="OrthoDB" id="9803760at2"/>
<dbReference type="GO" id="GO:0051301">
    <property type="term" value="P:cell division"/>
    <property type="evidence" value="ECO:0007669"/>
    <property type="project" value="UniProtKB-KW"/>
</dbReference>
<dbReference type="FunFam" id="3.65.10.10:FF:000001">
    <property type="entry name" value="UDP-N-acetylglucosamine 1-carboxyvinyltransferase"/>
    <property type="match status" value="1"/>
</dbReference>
<dbReference type="InterPro" id="IPR001986">
    <property type="entry name" value="Enolpyruvate_Tfrase_dom"/>
</dbReference>
<evidence type="ECO:0000256" key="3">
    <source>
        <dbReference type="ARBA" id="ARBA00022490"/>
    </source>
</evidence>
<dbReference type="AlphaFoldDB" id="A0A2S7W0T0"/>
<feature type="binding site" evidence="13">
    <location>
        <position position="327"/>
    </location>
    <ligand>
        <name>UDP-N-acetyl-alpha-D-glucosamine</name>
        <dbReference type="ChEBI" id="CHEBI:57705"/>
    </ligand>
</feature>
<dbReference type="HAMAP" id="MF_00111">
    <property type="entry name" value="MurA"/>
    <property type="match status" value="1"/>
</dbReference>
<keyword evidence="4 13" id="KW-0132">Cell division</keyword>
<feature type="modified residue" description="2-(S-cysteinyl)pyruvic acid O-phosphothioketal" evidence="13">
    <location>
        <position position="115"/>
    </location>
</feature>
<dbReference type="SUPFAM" id="SSF55205">
    <property type="entry name" value="EPT/RTPC-like"/>
    <property type="match status" value="1"/>
</dbReference>
<dbReference type="GO" id="GO:0009252">
    <property type="term" value="P:peptidoglycan biosynthetic process"/>
    <property type="evidence" value="ECO:0007669"/>
    <property type="project" value="UniProtKB-UniRule"/>
</dbReference>
<dbReference type="Pfam" id="PF00275">
    <property type="entry name" value="EPSP_synthase"/>
    <property type="match status" value="1"/>
</dbReference>
<feature type="binding site" evidence="13">
    <location>
        <begin position="120"/>
        <end position="124"/>
    </location>
    <ligand>
        <name>UDP-N-acetyl-alpha-D-glucosamine</name>
        <dbReference type="ChEBI" id="CHEBI:57705"/>
    </ligand>
</feature>
<feature type="binding site" evidence="13">
    <location>
        <position position="305"/>
    </location>
    <ligand>
        <name>UDP-N-acetyl-alpha-D-glucosamine</name>
        <dbReference type="ChEBI" id="CHEBI:57705"/>
    </ligand>
</feature>
<proteinExistence type="inferred from homology"/>
<name>A0A2S7W0T0_PHOAN</name>
<evidence type="ECO:0000256" key="5">
    <source>
        <dbReference type="ARBA" id="ARBA00022679"/>
    </source>
</evidence>
<feature type="binding site" evidence="13">
    <location>
        <position position="91"/>
    </location>
    <ligand>
        <name>UDP-N-acetyl-alpha-D-glucosamine</name>
        <dbReference type="ChEBI" id="CHEBI:57705"/>
    </ligand>
</feature>
<dbReference type="EMBL" id="MSCJ01000001">
    <property type="protein sequence ID" value="PQJ67950.1"/>
    <property type="molecule type" value="Genomic_DNA"/>
</dbReference>
<evidence type="ECO:0000256" key="1">
    <source>
        <dbReference type="ARBA" id="ARBA00004496"/>
    </source>
</evidence>
<dbReference type="PANTHER" id="PTHR43783">
    <property type="entry name" value="UDP-N-ACETYLGLUCOSAMINE 1-CARBOXYVINYLTRANSFERASE"/>
    <property type="match status" value="1"/>
</dbReference>
<accession>A0A2S7W0T0</accession>
<feature type="binding site" evidence="13">
    <location>
        <begin position="160"/>
        <end position="163"/>
    </location>
    <ligand>
        <name>UDP-N-acetyl-alpha-D-glucosamine</name>
        <dbReference type="ChEBI" id="CHEBI:57705"/>
    </ligand>
</feature>
<evidence type="ECO:0000256" key="11">
    <source>
        <dbReference type="ARBA" id="ARBA00038367"/>
    </source>
</evidence>
<evidence type="ECO:0000256" key="6">
    <source>
        <dbReference type="ARBA" id="ARBA00022960"/>
    </source>
</evidence>
<dbReference type="GO" id="GO:0005737">
    <property type="term" value="C:cytoplasm"/>
    <property type="evidence" value="ECO:0007669"/>
    <property type="project" value="UniProtKB-SubCell"/>
</dbReference>
<dbReference type="CDD" id="cd01555">
    <property type="entry name" value="UdpNAET"/>
    <property type="match status" value="1"/>
</dbReference>
<comment type="similarity">
    <text evidence="11 13">Belongs to the EPSP synthase family. MurA subfamily.</text>
</comment>
<dbReference type="InterPro" id="IPR013792">
    <property type="entry name" value="RNA3'P_cycl/enolpyr_Trfase_a/b"/>
</dbReference>
<dbReference type="EC" id="2.5.1.7" evidence="13"/>